<dbReference type="InterPro" id="IPR036457">
    <property type="entry name" value="PPM-type-like_dom_sf"/>
</dbReference>
<organism evidence="3 4">
    <name type="scientific">Genlisea aurea</name>
    <dbReference type="NCBI Taxonomy" id="192259"/>
    <lineage>
        <taxon>Eukaryota</taxon>
        <taxon>Viridiplantae</taxon>
        <taxon>Streptophyta</taxon>
        <taxon>Embryophyta</taxon>
        <taxon>Tracheophyta</taxon>
        <taxon>Spermatophyta</taxon>
        <taxon>Magnoliopsida</taxon>
        <taxon>eudicotyledons</taxon>
        <taxon>Gunneridae</taxon>
        <taxon>Pentapetalae</taxon>
        <taxon>asterids</taxon>
        <taxon>lamiids</taxon>
        <taxon>Lamiales</taxon>
        <taxon>Lentibulariaceae</taxon>
        <taxon>Genlisea</taxon>
    </lineage>
</organism>
<feature type="non-terminal residue" evidence="3">
    <location>
        <position position="1"/>
    </location>
</feature>
<feature type="domain" description="PPM-type phosphatase" evidence="2">
    <location>
        <begin position="1"/>
        <end position="249"/>
    </location>
</feature>
<reference evidence="3 4" key="1">
    <citation type="journal article" date="2013" name="BMC Genomics">
        <title>The miniature genome of a carnivorous plant Genlisea aurea contains a low number of genes and short non-coding sequences.</title>
        <authorList>
            <person name="Leushkin E.V."/>
            <person name="Sutormin R.A."/>
            <person name="Nabieva E.R."/>
            <person name="Penin A.A."/>
            <person name="Kondrashov A.S."/>
            <person name="Logacheva M.D."/>
        </authorList>
    </citation>
    <scope>NUCLEOTIDE SEQUENCE [LARGE SCALE GENOMIC DNA]</scope>
</reference>
<dbReference type="InterPro" id="IPR015655">
    <property type="entry name" value="PP2C"/>
</dbReference>
<dbReference type="InterPro" id="IPR001932">
    <property type="entry name" value="PPM-type_phosphatase-like_dom"/>
</dbReference>
<gene>
    <name evidence="3" type="ORF">M569_02427</name>
</gene>
<dbReference type="CDD" id="cd00143">
    <property type="entry name" value="PP2Cc"/>
    <property type="match status" value="1"/>
</dbReference>
<dbReference type="OrthoDB" id="10264738at2759"/>
<evidence type="ECO:0000313" key="4">
    <source>
        <dbReference type="Proteomes" id="UP000015453"/>
    </source>
</evidence>
<dbReference type="PANTHER" id="PTHR47992">
    <property type="entry name" value="PROTEIN PHOSPHATASE"/>
    <property type="match status" value="1"/>
</dbReference>
<dbReference type="PROSITE" id="PS51746">
    <property type="entry name" value="PPM_2"/>
    <property type="match status" value="1"/>
</dbReference>
<dbReference type="AlphaFoldDB" id="S8D4T2"/>
<dbReference type="EMBL" id="AUSU01000878">
    <property type="protein sequence ID" value="EPS72331.1"/>
    <property type="molecule type" value="Genomic_DNA"/>
</dbReference>
<dbReference type="Proteomes" id="UP000015453">
    <property type="component" value="Unassembled WGS sequence"/>
</dbReference>
<comment type="caution">
    <text evidence="3">The sequence shown here is derived from an EMBL/GenBank/DDBJ whole genome shotgun (WGS) entry which is preliminary data.</text>
</comment>
<dbReference type="FunFam" id="3.60.40.10:FF:000291">
    <property type="entry name" value="Protein phosphatase 2C 50"/>
    <property type="match status" value="1"/>
</dbReference>
<evidence type="ECO:0000313" key="3">
    <source>
        <dbReference type="EMBL" id="EPS72331.1"/>
    </source>
</evidence>
<protein>
    <recommendedName>
        <fullName evidence="2">PPM-type phosphatase domain-containing protein</fullName>
    </recommendedName>
</protein>
<feature type="non-terminal residue" evidence="3">
    <location>
        <position position="255"/>
    </location>
</feature>
<evidence type="ECO:0000259" key="2">
    <source>
        <dbReference type="PROSITE" id="PS51746"/>
    </source>
</evidence>
<dbReference type="SMART" id="SM00332">
    <property type="entry name" value="PP2Cc"/>
    <property type="match status" value="1"/>
</dbReference>
<name>S8D4T2_9LAMI</name>
<accession>S8D4T2</accession>
<dbReference type="GO" id="GO:0004722">
    <property type="term" value="F:protein serine/threonine phosphatase activity"/>
    <property type="evidence" value="ECO:0007669"/>
    <property type="project" value="InterPro"/>
</dbReference>
<dbReference type="Gene3D" id="3.60.40.10">
    <property type="entry name" value="PPM-type phosphatase domain"/>
    <property type="match status" value="1"/>
</dbReference>
<dbReference type="SUPFAM" id="SSF81606">
    <property type="entry name" value="PP2C-like"/>
    <property type="match status" value="1"/>
</dbReference>
<evidence type="ECO:0000256" key="1">
    <source>
        <dbReference type="SAM" id="MobiDB-lite"/>
    </source>
</evidence>
<feature type="region of interest" description="Disordered" evidence="1">
    <location>
        <begin position="199"/>
        <end position="220"/>
    </location>
</feature>
<keyword evidence="4" id="KW-1185">Reference proteome</keyword>
<sequence>QVANYCSNRIHLALEEELVGIMKTSHTCCSTQAAAHWDEVFTRCFSAVDHEIGGKFDEPIAAATVGSTAVVAVVSSSHIVVANCGDSRAVLYRGKVAVPLSVDHKPNREDECARIEAAGGKVIQWNGHRVSGILAMSRSIGDRYLKPWIIAEPEVRLLARAREDDFLILASDGLWDVVSNEEVCRAARKRILLWHHKNGSGGGSKKPSSDDDDDDDGVDPAAQEAAEYLYDLALHRGSEDNISVIVVDLKSHRKI</sequence>
<dbReference type="Pfam" id="PF00481">
    <property type="entry name" value="PP2C"/>
    <property type="match status" value="1"/>
</dbReference>
<proteinExistence type="predicted"/>